<evidence type="ECO:0000313" key="2">
    <source>
        <dbReference type="EMBL" id="PRH84792.1"/>
    </source>
</evidence>
<dbReference type="EMBL" id="PUEJ01000011">
    <property type="protein sequence ID" value="PRH84792.1"/>
    <property type="molecule type" value="Genomic_DNA"/>
</dbReference>
<protein>
    <submittedName>
        <fullName evidence="2">Transcriptional regulator</fullName>
    </submittedName>
</protein>
<name>A0A2S9Q600_9HYPH</name>
<organism evidence="2 3">
    <name type="scientific">Labrys okinawensis</name>
    <dbReference type="NCBI Taxonomy" id="346911"/>
    <lineage>
        <taxon>Bacteria</taxon>
        <taxon>Pseudomonadati</taxon>
        <taxon>Pseudomonadota</taxon>
        <taxon>Alphaproteobacteria</taxon>
        <taxon>Hyphomicrobiales</taxon>
        <taxon>Xanthobacteraceae</taxon>
        <taxon>Labrys</taxon>
    </lineage>
</organism>
<dbReference type="Gene3D" id="1.10.10.10">
    <property type="entry name" value="Winged helix-like DNA-binding domain superfamily/Winged helix DNA-binding domain"/>
    <property type="match status" value="1"/>
</dbReference>
<dbReference type="AlphaFoldDB" id="A0A2S9Q600"/>
<dbReference type="InterPro" id="IPR039422">
    <property type="entry name" value="MarR/SlyA-like"/>
</dbReference>
<dbReference type="InterPro" id="IPR036390">
    <property type="entry name" value="WH_DNA-bd_sf"/>
</dbReference>
<dbReference type="SUPFAM" id="SSF46785">
    <property type="entry name" value="Winged helix' DNA-binding domain"/>
    <property type="match status" value="1"/>
</dbReference>
<dbReference type="GO" id="GO:0003700">
    <property type="term" value="F:DNA-binding transcription factor activity"/>
    <property type="evidence" value="ECO:0007669"/>
    <property type="project" value="InterPro"/>
</dbReference>
<evidence type="ECO:0000313" key="3">
    <source>
        <dbReference type="Proteomes" id="UP000237682"/>
    </source>
</evidence>
<proteinExistence type="predicted"/>
<dbReference type="PANTHER" id="PTHR33164:SF43">
    <property type="entry name" value="HTH-TYPE TRANSCRIPTIONAL REPRESSOR YETL"/>
    <property type="match status" value="1"/>
</dbReference>
<evidence type="ECO:0000259" key="1">
    <source>
        <dbReference type="PROSITE" id="PS50995"/>
    </source>
</evidence>
<dbReference type="GO" id="GO:0006950">
    <property type="term" value="P:response to stress"/>
    <property type="evidence" value="ECO:0007669"/>
    <property type="project" value="TreeGrafter"/>
</dbReference>
<dbReference type="PANTHER" id="PTHR33164">
    <property type="entry name" value="TRANSCRIPTIONAL REGULATOR, MARR FAMILY"/>
    <property type="match status" value="1"/>
</dbReference>
<accession>A0A2S9Q600</accession>
<dbReference type="InterPro" id="IPR000835">
    <property type="entry name" value="HTH_MarR-typ"/>
</dbReference>
<feature type="domain" description="HTH marR-type" evidence="1">
    <location>
        <begin position="7"/>
        <end position="144"/>
    </location>
</feature>
<reference evidence="2 3" key="1">
    <citation type="submission" date="2018-02" db="EMBL/GenBank/DDBJ databases">
        <title>Whole genome sequencing of endophytic bacterium.</title>
        <authorList>
            <person name="Eedara R."/>
            <person name="Podile A.R."/>
        </authorList>
    </citation>
    <scope>NUCLEOTIDE SEQUENCE [LARGE SCALE GENOMIC DNA]</scope>
    <source>
        <strain evidence="2 3">RP1T</strain>
    </source>
</reference>
<dbReference type="RefSeq" id="WP_105864782.1">
    <property type="nucleotide sequence ID" value="NZ_PUEJ01000011.1"/>
</dbReference>
<dbReference type="OrthoDB" id="9783504at2"/>
<dbReference type="Pfam" id="PF12802">
    <property type="entry name" value="MarR_2"/>
    <property type="match status" value="1"/>
</dbReference>
<dbReference type="Proteomes" id="UP000237682">
    <property type="component" value="Unassembled WGS sequence"/>
</dbReference>
<dbReference type="SMART" id="SM00347">
    <property type="entry name" value="HTH_MARR"/>
    <property type="match status" value="1"/>
</dbReference>
<gene>
    <name evidence="2" type="ORF">C5L14_24955</name>
</gene>
<keyword evidence="3" id="KW-1185">Reference proteome</keyword>
<comment type="caution">
    <text evidence="2">The sequence shown here is derived from an EMBL/GenBank/DDBJ whole genome shotgun (WGS) entry which is preliminary data.</text>
</comment>
<dbReference type="InterPro" id="IPR036388">
    <property type="entry name" value="WH-like_DNA-bd_sf"/>
</dbReference>
<sequence length="224" mass="23841">MDHASDSDPIVVRLREGFERIALVLRTEMWVAATEAGLNPSQAQVLSLLATRPAGLRPKEIASHIGVSPASTADTLSALVRKGLLFRDPDPRDARAVIIRTSPEGLSLGTSISRASHRVAAALGKLSPEAQANLLLTQITLIRQLQLAGAIPVQRMCVSCRHFRPHAHPGKASSHHCAFVNAAIGGRDLRLDCGEHEEADPAVQAATWATFISGSPPLQAQPST</sequence>
<dbReference type="PROSITE" id="PS50995">
    <property type="entry name" value="HTH_MARR_2"/>
    <property type="match status" value="1"/>
</dbReference>